<proteinExistence type="inferred from homology"/>
<evidence type="ECO:0000256" key="2">
    <source>
        <dbReference type="ARBA" id="ARBA00008668"/>
    </source>
</evidence>
<evidence type="ECO:0000313" key="9">
    <source>
        <dbReference type="EMBL" id="KAG6490171.1"/>
    </source>
</evidence>
<dbReference type="PANTHER" id="PTHR45650:SF3">
    <property type="entry name" value="OS01G0748500 PROTEIN"/>
    <property type="match status" value="1"/>
</dbReference>
<keyword evidence="5" id="KW-0378">Hydrolase</keyword>
<dbReference type="PANTHER" id="PTHR45650">
    <property type="entry name" value="GDSL-LIKE LIPASE/ACYLHYDROLASE-RELATED"/>
    <property type="match status" value="1"/>
</dbReference>
<dbReference type="InterPro" id="IPR051238">
    <property type="entry name" value="GDSL_esterase/lipase"/>
</dbReference>
<comment type="caution">
    <text evidence="9">The sequence shown here is derived from an EMBL/GenBank/DDBJ whole genome shotgun (WGS) entry which is preliminary data.</text>
</comment>
<evidence type="ECO:0008006" key="11">
    <source>
        <dbReference type="Google" id="ProtNLM"/>
    </source>
</evidence>
<dbReference type="GO" id="GO:0016042">
    <property type="term" value="P:lipid catabolic process"/>
    <property type="evidence" value="ECO:0007669"/>
    <property type="project" value="UniProtKB-KW"/>
</dbReference>
<comment type="subcellular location">
    <subcellularLocation>
        <location evidence="1">Secreted</location>
    </subcellularLocation>
</comment>
<comment type="similarity">
    <text evidence="2">Belongs to the 'GDSL' lipolytic enzyme family.</text>
</comment>
<evidence type="ECO:0000256" key="8">
    <source>
        <dbReference type="SAM" id="MobiDB-lite"/>
    </source>
</evidence>
<evidence type="ECO:0000256" key="1">
    <source>
        <dbReference type="ARBA" id="ARBA00004613"/>
    </source>
</evidence>
<evidence type="ECO:0000313" key="10">
    <source>
        <dbReference type="Proteomes" id="UP000734854"/>
    </source>
</evidence>
<dbReference type="Gene3D" id="3.40.50.1110">
    <property type="entry name" value="SGNH hydrolase"/>
    <property type="match status" value="1"/>
</dbReference>
<keyword evidence="6" id="KW-0442">Lipid degradation</keyword>
<dbReference type="AlphaFoldDB" id="A0A8J5KMZ6"/>
<evidence type="ECO:0000256" key="5">
    <source>
        <dbReference type="ARBA" id="ARBA00022801"/>
    </source>
</evidence>
<feature type="region of interest" description="Disordered" evidence="8">
    <location>
        <begin position="36"/>
        <end position="76"/>
    </location>
</feature>
<keyword evidence="3" id="KW-0964">Secreted</keyword>
<accession>A0A8J5KMZ6</accession>
<reference evidence="9 10" key="1">
    <citation type="submission" date="2020-08" db="EMBL/GenBank/DDBJ databases">
        <title>Plant Genome Project.</title>
        <authorList>
            <person name="Zhang R.-G."/>
        </authorList>
    </citation>
    <scope>NUCLEOTIDE SEQUENCE [LARGE SCALE GENOMIC DNA]</scope>
    <source>
        <tissue evidence="9">Rhizome</tissue>
    </source>
</reference>
<dbReference type="EMBL" id="JACMSC010000014">
    <property type="protein sequence ID" value="KAG6490171.1"/>
    <property type="molecule type" value="Genomic_DNA"/>
</dbReference>
<keyword evidence="10" id="KW-1185">Reference proteome</keyword>
<keyword evidence="7" id="KW-0443">Lipid metabolism</keyword>
<dbReference type="InterPro" id="IPR036514">
    <property type="entry name" value="SGNH_hydro_sf"/>
</dbReference>
<dbReference type="Proteomes" id="UP000734854">
    <property type="component" value="Unassembled WGS sequence"/>
</dbReference>
<dbReference type="GO" id="GO:0016787">
    <property type="term" value="F:hydrolase activity"/>
    <property type="evidence" value="ECO:0007669"/>
    <property type="project" value="UniProtKB-KW"/>
</dbReference>
<evidence type="ECO:0000256" key="3">
    <source>
        <dbReference type="ARBA" id="ARBA00022525"/>
    </source>
</evidence>
<organism evidence="9 10">
    <name type="scientific">Zingiber officinale</name>
    <name type="common">Ginger</name>
    <name type="synonym">Amomum zingiber</name>
    <dbReference type="NCBI Taxonomy" id="94328"/>
    <lineage>
        <taxon>Eukaryota</taxon>
        <taxon>Viridiplantae</taxon>
        <taxon>Streptophyta</taxon>
        <taxon>Embryophyta</taxon>
        <taxon>Tracheophyta</taxon>
        <taxon>Spermatophyta</taxon>
        <taxon>Magnoliopsida</taxon>
        <taxon>Liliopsida</taxon>
        <taxon>Zingiberales</taxon>
        <taxon>Zingiberaceae</taxon>
        <taxon>Zingiber</taxon>
    </lineage>
</organism>
<sequence>MVAARFLYSLTAHGDNLRLPVGADFCKVQSERLGLQSGRPAERKTRSGLQSGRVGLQSGRPKLQGRSAERQTKATVRKTRAAGQSARYWACHVRVMFVVTLMKINVGHRALELFDKLLQCLSHQVSLEKEECLEFNRFNPLERLCWICQADSNSAAPLRRYNCFHQLLKQIHHATTILLSSFSLAPLYCLISSRCHAVALSRNMDSTVRVLPLRCRHLVLLFSALLAAAAAAAAAANVPAVYIFGDSTADVGNNNYLAGSNAKANFPHNGIDFPNSRPTGRFSNGYNGVDFLVSVVEPKDSVALSEVDNHDIFRLENHKGVLVKQSSRAVKGFTKVIRRQEAVRDLNLGFMDPSGNFKTKSFGDNSGFAGIFKGAKKDAAGRLTATEGAGA</sequence>
<name>A0A8J5KMZ6_ZINOF</name>
<evidence type="ECO:0000256" key="6">
    <source>
        <dbReference type="ARBA" id="ARBA00022963"/>
    </source>
</evidence>
<evidence type="ECO:0000256" key="7">
    <source>
        <dbReference type="ARBA" id="ARBA00023098"/>
    </source>
</evidence>
<evidence type="ECO:0000256" key="4">
    <source>
        <dbReference type="ARBA" id="ARBA00022729"/>
    </source>
</evidence>
<keyword evidence="4" id="KW-0732">Signal</keyword>
<protein>
    <recommendedName>
        <fullName evidence="11">GDSL esterase/lipase</fullName>
    </recommendedName>
</protein>
<dbReference type="GO" id="GO:0005576">
    <property type="term" value="C:extracellular region"/>
    <property type="evidence" value="ECO:0007669"/>
    <property type="project" value="UniProtKB-SubCell"/>
</dbReference>
<gene>
    <name evidence="9" type="ORF">ZIOFF_051456</name>
</gene>